<comment type="caution">
    <text evidence="1">The sequence shown here is derived from an EMBL/GenBank/DDBJ whole genome shotgun (WGS) entry which is preliminary data.</text>
</comment>
<sequence>MEATLNEDVNKEFKKAFIGSGQDSLYQWKSQNRYIINTNFSSRTMDFWCGLGYFNLNPDSLTEHPYLGICLEVSPGCVKRPEIIETMKKIVNETSTKWTPCNLNLTKDWSSIFYCKSLQEFISEENHVCSIKKYFFESIKALEEVQKNYLHLPWKP</sequence>
<evidence type="ECO:0000313" key="1">
    <source>
        <dbReference type="EMBL" id="MBW4562247.1"/>
    </source>
</evidence>
<proteinExistence type="predicted"/>
<organism evidence="1 2">
    <name type="scientific">Mojavia pulchra JT2-VF2</name>
    <dbReference type="NCBI Taxonomy" id="287848"/>
    <lineage>
        <taxon>Bacteria</taxon>
        <taxon>Bacillati</taxon>
        <taxon>Cyanobacteriota</taxon>
        <taxon>Cyanophyceae</taxon>
        <taxon>Nostocales</taxon>
        <taxon>Nostocaceae</taxon>
    </lineage>
</organism>
<evidence type="ECO:0000313" key="2">
    <source>
        <dbReference type="Proteomes" id="UP000715781"/>
    </source>
</evidence>
<dbReference type="Proteomes" id="UP000715781">
    <property type="component" value="Unassembled WGS sequence"/>
</dbReference>
<dbReference type="EMBL" id="JAHHHN010000007">
    <property type="protein sequence ID" value="MBW4562247.1"/>
    <property type="molecule type" value="Genomic_DNA"/>
</dbReference>
<name>A0A951UG44_9NOST</name>
<accession>A0A951UG44</accession>
<reference evidence="1" key="2">
    <citation type="journal article" date="2022" name="Microbiol. Resour. Announc.">
        <title>Metagenome Sequencing to Explore Phylogenomics of Terrestrial Cyanobacteria.</title>
        <authorList>
            <person name="Ward R.D."/>
            <person name="Stajich J.E."/>
            <person name="Johansen J.R."/>
            <person name="Huntemann M."/>
            <person name="Clum A."/>
            <person name="Foster B."/>
            <person name="Foster B."/>
            <person name="Roux S."/>
            <person name="Palaniappan K."/>
            <person name="Varghese N."/>
            <person name="Mukherjee S."/>
            <person name="Reddy T.B.K."/>
            <person name="Daum C."/>
            <person name="Copeland A."/>
            <person name="Chen I.A."/>
            <person name="Ivanova N.N."/>
            <person name="Kyrpides N.C."/>
            <person name="Shapiro N."/>
            <person name="Eloe-Fadrosh E.A."/>
            <person name="Pietrasiak N."/>
        </authorList>
    </citation>
    <scope>NUCLEOTIDE SEQUENCE</scope>
    <source>
        <strain evidence="1">JT2-VF2</strain>
    </source>
</reference>
<gene>
    <name evidence="1" type="ORF">KME32_14045</name>
</gene>
<dbReference type="AlphaFoldDB" id="A0A951UG44"/>
<protein>
    <submittedName>
        <fullName evidence="1">Uncharacterized protein</fullName>
    </submittedName>
</protein>
<reference evidence="1" key="1">
    <citation type="submission" date="2021-05" db="EMBL/GenBank/DDBJ databases">
        <authorList>
            <person name="Pietrasiak N."/>
            <person name="Ward R."/>
            <person name="Stajich J.E."/>
            <person name="Kurbessoian T."/>
        </authorList>
    </citation>
    <scope>NUCLEOTIDE SEQUENCE</scope>
    <source>
        <strain evidence="1">JT2-VF2</strain>
    </source>
</reference>